<organism evidence="1 2">
    <name type="scientific">Lindgomyces ingoldianus</name>
    <dbReference type="NCBI Taxonomy" id="673940"/>
    <lineage>
        <taxon>Eukaryota</taxon>
        <taxon>Fungi</taxon>
        <taxon>Dikarya</taxon>
        <taxon>Ascomycota</taxon>
        <taxon>Pezizomycotina</taxon>
        <taxon>Dothideomycetes</taxon>
        <taxon>Pleosporomycetidae</taxon>
        <taxon>Pleosporales</taxon>
        <taxon>Lindgomycetaceae</taxon>
        <taxon>Lindgomyces</taxon>
    </lineage>
</organism>
<reference evidence="1" key="1">
    <citation type="journal article" date="2020" name="Stud. Mycol.">
        <title>101 Dothideomycetes genomes: a test case for predicting lifestyles and emergence of pathogens.</title>
        <authorList>
            <person name="Haridas S."/>
            <person name="Albert R."/>
            <person name="Binder M."/>
            <person name="Bloem J."/>
            <person name="Labutti K."/>
            <person name="Salamov A."/>
            <person name="Andreopoulos B."/>
            <person name="Baker S."/>
            <person name="Barry K."/>
            <person name="Bills G."/>
            <person name="Bluhm B."/>
            <person name="Cannon C."/>
            <person name="Castanera R."/>
            <person name="Culley D."/>
            <person name="Daum C."/>
            <person name="Ezra D."/>
            <person name="Gonzalez J."/>
            <person name="Henrissat B."/>
            <person name="Kuo A."/>
            <person name="Liang C."/>
            <person name="Lipzen A."/>
            <person name="Lutzoni F."/>
            <person name="Magnuson J."/>
            <person name="Mondo S."/>
            <person name="Nolan M."/>
            <person name="Ohm R."/>
            <person name="Pangilinan J."/>
            <person name="Park H.-J."/>
            <person name="Ramirez L."/>
            <person name="Alfaro M."/>
            <person name="Sun H."/>
            <person name="Tritt A."/>
            <person name="Yoshinaga Y."/>
            <person name="Zwiers L.-H."/>
            <person name="Turgeon B."/>
            <person name="Goodwin S."/>
            <person name="Spatafora J."/>
            <person name="Crous P."/>
            <person name="Grigoriev I."/>
        </authorList>
    </citation>
    <scope>NUCLEOTIDE SEQUENCE</scope>
    <source>
        <strain evidence="1">ATCC 200398</strain>
    </source>
</reference>
<evidence type="ECO:0000313" key="1">
    <source>
        <dbReference type="EMBL" id="KAF2464172.1"/>
    </source>
</evidence>
<proteinExistence type="predicted"/>
<dbReference type="Proteomes" id="UP000799755">
    <property type="component" value="Unassembled WGS sequence"/>
</dbReference>
<keyword evidence="2" id="KW-1185">Reference proteome</keyword>
<dbReference type="EMBL" id="MU003539">
    <property type="protein sequence ID" value="KAF2464172.1"/>
    <property type="molecule type" value="Genomic_DNA"/>
</dbReference>
<gene>
    <name evidence="1" type="ORF">BDR25DRAFT_381616</name>
</gene>
<name>A0ACB6QCS1_9PLEO</name>
<evidence type="ECO:0000313" key="2">
    <source>
        <dbReference type="Proteomes" id="UP000799755"/>
    </source>
</evidence>
<protein>
    <submittedName>
        <fullName evidence="1">Uncharacterized protein</fullName>
    </submittedName>
</protein>
<comment type="caution">
    <text evidence="1">The sequence shown here is derived from an EMBL/GenBank/DDBJ whole genome shotgun (WGS) entry which is preliminary data.</text>
</comment>
<accession>A0ACB6QCS1</accession>
<sequence>MRTQLSLLGALLPIFTAAIAPANITILSTKISNCDTPITTKPSNNNTSLDILYDTRKSKGLAPDSLASTDSANATETTCVVCMRFRWSNKLYGRIMSLDYDFENRLDPGLLEQVFTTINGEGKPDTEQAYFETSYIYGGEETAKTYHVHTNQPNASEPFLLDFTKAQESLCVQTTFRVIARGGVTHAGGEISRKSVFVQSVNVAWQSEKP</sequence>